<dbReference type="EMBL" id="JPQZ01000015">
    <property type="protein sequence ID" value="KKO75659.1"/>
    <property type="molecule type" value="Genomic_DNA"/>
</dbReference>
<keyword evidence="3" id="KW-1185">Reference proteome</keyword>
<evidence type="ECO:0000313" key="3">
    <source>
        <dbReference type="Proteomes" id="UP000034350"/>
    </source>
</evidence>
<sequence length="130" mass="15675">MEELYSNDITEIKTEITVTEDKKNIDFFIVKLELLQIYLLCYTLYKENYNEDILEKLIRITNLLKKCKIIEEHIDILNTIKEEEPERRILENVMKKKSKKSKGNNPRKKFKNRNEQMADKCNKKYDGKIN</sequence>
<gene>
    <name evidence="2" type="ORF">AAJ76_1500040090</name>
</gene>
<dbReference type="GeneID" id="36319005"/>
<dbReference type="VEuPathDB" id="MicrosporidiaDB:G9O61_00g012460"/>
<name>A0A0F9ZDQ2_9MICR</name>
<dbReference type="AlphaFoldDB" id="A0A0F9ZDQ2"/>
<reference evidence="2 3" key="1">
    <citation type="journal article" date="2015" name="Environ. Microbiol.">
        <title>Genome analyses suggest the presence of polyploidy and recent human-driven expansions in eight global populations of the honeybee pathogen Nosema ceranae.</title>
        <authorList>
            <person name="Pelin A."/>
            <person name="Selman M."/>
            <person name="Aris-Brosou S."/>
            <person name="Farinelli L."/>
            <person name="Corradi N."/>
        </authorList>
    </citation>
    <scope>NUCLEOTIDE SEQUENCE [LARGE SCALE GENOMIC DNA]</scope>
    <source>
        <strain evidence="2 3">PA08 1199</strain>
    </source>
</reference>
<proteinExistence type="predicted"/>
<accession>A0A0F9ZDQ2</accession>
<feature type="region of interest" description="Disordered" evidence="1">
    <location>
        <begin position="93"/>
        <end position="130"/>
    </location>
</feature>
<protein>
    <submittedName>
        <fullName evidence="2">Uncharacterized protein</fullName>
    </submittedName>
</protein>
<comment type="caution">
    <text evidence="2">The sequence shown here is derived from an EMBL/GenBank/DDBJ whole genome shotgun (WGS) entry which is preliminary data.</text>
</comment>
<evidence type="ECO:0000256" key="1">
    <source>
        <dbReference type="SAM" id="MobiDB-lite"/>
    </source>
</evidence>
<organism evidence="2 3">
    <name type="scientific">Vairimorpha ceranae</name>
    <dbReference type="NCBI Taxonomy" id="40302"/>
    <lineage>
        <taxon>Eukaryota</taxon>
        <taxon>Fungi</taxon>
        <taxon>Fungi incertae sedis</taxon>
        <taxon>Microsporidia</taxon>
        <taxon>Nosematidae</taxon>
        <taxon>Vairimorpha</taxon>
    </lineage>
</organism>
<dbReference type="Proteomes" id="UP000034350">
    <property type="component" value="Unassembled WGS sequence"/>
</dbReference>
<dbReference type="RefSeq" id="XP_024331401.1">
    <property type="nucleotide sequence ID" value="XM_024474098.1"/>
</dbReference>
<dbReference type="VEuPathDB" id="MicrosporidiaDB:AAJ76_1500040090"/>
<feature type="compositionally biased region" description="Basic residues" evidence="1">
    <location>
        <begin position="95"/>
        <end position="111"/>
    </location>
</feature>
<feature type="compositionally biased region" description="Basic and acidic residues" evidence="1">
    <location>
        <begin position="112"/>
        <end position="130"/>
    </location>
</feature>
<evidence type="ECO:0000313" key="2">
    <source>
        <dbReference type="EMBL" id="KKO75659.1"/>
    </source>
</evidence>